<dbReference type="EC" id="2.10.1.1" evidence="6"/>
<dbReference type="Gene3D" id="3.90.105.10">
    <property type="entry name" value="Molybdopterin biosynthesis moea protein, domain 2"/>
    <property type="match status" value="1"/>
</dbReference>
<dbReference type="InterPro" id="IPR001453">
    <property type="entry name" value="MoaB/Mog_dom"/>
</dbReference>
<dbReference type="InterPro" id="IPR008284">
    <property type="entry name" value="MoCF_biosynth_CS"/>
</dbReference>
<evidence type="ECO:0000313" key="8">
    <source>
        <dbReference type="EMBL" id="MDQ1108521.1"/>
    </source>
</evidence>
<comment type="function">
    <text evidence="1 6">Catalyzes the insertion of molybdate into adenylated molybdopterin with the concomitant release of AMP.</text>
</comment>
<comment type="cofactor">
    <cofactor evidence="6">
        <name>Mg(2+)</name>
        <dbReference type="ChEBI" id="CHEBI:18420"/>
    </cofactor>
</comment>
<accession>A0AAP5AHW4</accession>
<evidence type="ECO:0000256" key="3">
    <source>
        <dbReference type="ARBA" id="ARBA00010763"/>
    </source>
</evidence>
<evidence type="ECO:0000256" key="1">
    <source>
        <dbReference type="ARBA" id="ARBA00002901"/>
    </source>
</evidence>
<dbReference type="Proteomes" id="UP001226084">
    <property type="component" value="Unassembled WGS sequence"/>
</dbReference>
<evidence type="ECO:0000256" key="5">
    <source>
        <dbReference type="ARBA" id="ARBA00047317"/>
    </source>
</evidence>
<proteinExistence type="inferred from homology"/>
<comment type="similarity">
    <text evidence="3 6">Belongs to the MoeA family.</text>
</comment>
<dbReference type="EMBL" id="JAUTAS010000001">
    <property type="protein sequence ID" value="MDQ1108521.1"/>
    <property type="molecule type" value="Genomic_DNA"/>
</dbReference>
<dbReference type="PANTHER" id="PTHR10192">
    <property type="entry name" value="MOLYBDOPTERIN BIOSYNTHESIS PROTEIN"/>
    <property type="match status" value="1"/>
</dbReference>
<keyword evidence="4 6" id="KW-0501">Molybdenum cofactor biosynthesis</keyword>
<reference evidence="8" key="1">
    <citation type="submission" date="2023-07" db="EMBL/GenBank/DDBJ databases">
        <title>Functional and genomic diversity of the sorghum phyllosphere microbiome.</title>
        <authorList>
            <person name="Shade A."/>
        </authorList>
    </citation>
    <scope>NUCLEOTIDE SEQUENCE</scope>
    <source>
        <strain evidence="8">SORGH_AS_0457</strain>
    </source>
</reference>
<dbReference type="CDD" id="cd00887">
    <property type="entry name" value="MoeA"/>
    <property type="match status" value="1"/>
</dbReference>
<evidence type="ECO:0000256" key="2">
    <source>
        <dbReference type="ARBA" id="ARBA00005046"/>
    </source>
</evidence>
<keyword evidence="6" id="KW-0460">Magnesium</keyword>
<evidence type="ECO:0000259" key="7">
    <source>
        <dbReference type="SMART" id="SM00852"/>
    </source>
</evidence>
<dbReference type="InterPro" id="IPR038987">
    <property type="entry name" value="MoeA-like"/>
</dbReference>
<dbReference type="SUPFAM" id="SSF63882">
    <property type="entry name" value="MoeA N-terminal region -like"/>
    <property type="match status" value="1"/>
</dbReference>
<protein>
    <recommendedName>
        <fullName evidence="6">Molybdopterin molybdenumtransferase</fullName>
        <ecNumber evidence="6">2.10.1.1</ecNumber>
    </recommendedName>
</protein>
<dbReference type="SMART" id="SM00852">
    <property type="entry name" value="MoCF_biosynth"/>
    <property type="match status" value="1"/>
</dbReference>
<gene>
    <name evidence="8" type="ORF">QE424_001680</name>
</gene>
<dbReference type="GO" id="GO:0046872">
    <property type="term" value="F:metal ion binding"/>
    <property type="evidence" value="ECO:0007669"/>
    <property type="project" value="UniProtKB-UniRule"/>
</dbReference>
<dbReference type="AlphaFoldDB" id="A0AAP5AHW4"/>
<evidence type="ECO:0000256" key="4">
    <source>
        <dbReference type="ARBA" id="ARBA00023150"/>
    </source>
</evidence>
<dbReference type="InterPro" id="IPR036688">
    <property type="entry name" value="MoeA_C_domain_IV_sf"/>
</dbReference>
<dbReference type="Pfam" id="PF03453">
    <property type="entry name" value="MoeA_N"/>
    <property type="match status" value="1"/>
</dbReference>
<dbReference type="PROSITE" id="PS01079">
    <property type="entry name" value="MOCF_BIOSYNTHESIS_2"/>
    <property type="match status" value="1"/>
</dbReference>
<comment type="catalytic activity">
    <reaction evidence="5">
        <text>adenylyl-molybdopterin + molybdate = Mo-molybdopterin + AMP + H(+)</text>
        <dbReference type="Rhea" id="RHEA:35047"/>
        <dbReference type="ChEBI" id="CHEBI:15378"/>
        <dbReference type="ChEBI" id="CHEBI:36264"/>
        <dbReference type="ChEBI" id="CHEBI:62727"/>
        <dbReference type="ChEBI" id="CHEBI:71302"/>
        <dbReference type="ChEBI" id="CHEBI:456215"/>
        <dbReference type="EC" id="2.10.1.1"/>
    </reaction>
</comment>
<evidence type="ECO:0000313" key="9">
    <source>
        <dbReference type="Proteomes" id="UP001226084"/>
    </source>
</evidence>
<dbReference type="GO" id="GO:0005829">
    <property type="term" value="C:cytosol"/>
    <property type="evidence" value="ECO:0007669"/>
    <property type="project" value="TreeGrafter"/>
</dbReference>
<dbReference type="SUPFAM" id="SSF53218">
    <property type="entry name" value="Molybdenum cofactor biosynthesis proteins"/>
    <property type="match status" value="1"/>
</dbReference>
<feature type="domain" description="MoaB/Mog" evidence="7">
    <location>
        <begin position="197"/>
        <end position="336"/>
    </location>
</feature>
<dbReference type="PANTHER" id="PTHR10192:SF5">
    <property type="entry name" value="GEPHYRIN"/>
    <property type="match status" value="1"/>
</dbReference>
<dbReference type="RefSeq" id="WP_307106896.1">
    <property type="nucleotide sequence ID" value="NZ_JAUTAS010000001.1"/>
</dbReference>
<keyword evidence="6" id="KW-0479">Metal-binding</keyword>
<dbReference type="InterPro" id="IPR005110">
    <property type="entry name" value="MoeA_linker/N"/>
</dbReference>
<dbReference type="Pfam" id="PF00994">
    <property type="entry name" value="MoCF_biosynth"/>
    <property type="match status" value="1"/>
</dbReference>
<dbReference type="Gene3D" id="2.40.340.10">
    <property type="entry name" value="MoeA, C-terminal, domain IV"/>
    <property type="match status" value="1"/>
</dbReference>
<dbReference type="GO" id="GO:0061599">
    <property type="term" value="F:molybdopterin molybdotransferase activity"/>
    <property type="evidence" value="ECO:0007669"/>
    <property type="project" value="UniProtKB-UniRule"/>
</dbReference>
<evidence type="ECO:0000256" key="6">
    <source>
        <dbReference type="RuleBase" id="RU365090"/>
    </source>
</evidence>
<dbReference type="InterPro" id="IPR036425">
    <property type="entry name" value="MoaB/Mog-like_dom_sf"/>
</dbReference>
<name>A0AAP5AHW4_9GAMM</name>
<comment type="pathway">
    <text evidence="2 6">Cofactor biosynthesis; molybdopterin biosynthesis.</text>
</comment>
<dbReference type="Gene3D" id="3.40.980.10">
    <property type="entry name" value="MoaB/Mog-like domain"/>
    <property type="match status" value="1"/>
</dbReference>
<dbReference type="Gene3D" id="2.170.190.11">
    <property type="entry name" value="Molybdopterin biosynthesis moea protein, domain 3"/>
    <property type="match status" value="1"/>
</dbReference>
<dbReference type="GO" id="GO:0006777">
    <property type="term" value="P:Mo-molybdopterin cofactor biosynthetic process"/>
    <property type="evidence" value="ECO:0007669"/>
    <property type="project" value="UniProtKB-UniRule"/>
</dbReference>
<keyword evidence="6 8" id="KW-0808">Transferase</keyword>
<keyword evidence="6" id="KW-0500">Molybdenum</keyword>
<sequence>MAITLESPDWAIPSHPHALMRPLISVEEADAVLRSSTPDVVTEQIALPDAVGRVLAQPVVAEGAQPPFDRVMMDGVATRWQPVMPAVLRVAGAQMAGMHGQVLEDAGSCIEVSTGAVLPEGCDCIVPIEQLERTAGGYALRATAVPVAGQFIHRRGSDCAAGTPVLAPGIHIGPPQMALLAANGVARVTVARLPKVAIVATGDELVDVDAALPPGRIRRSNDLALMAALQAAGLGRASLHHLADDPALLAEALGRLLASHATLVLSGGVSMGQRDYLPNTLEALGVRCHFHGIAQRPGKPMWFGVGPQGQRVFALPGNPVSSLVCLIRYVRPALLAGMGAAPAAPEQVSLATALPAFALAQFIPVHLRDDGAGNAVAEPVASRNSGDFTALAGTAGVLELAAGSAGQAGQPLRLHRW</sequence>
<comment type="caution">
    <text evidence="8">The sequence shown here is derived from an EMBL/GenBank/DDBJ whole genome shotgun (WGS) entry which is preliminary data.</text>
</comment>
<dbReference type="InterPro" id="IPR036135">
    <property type="entry name" value="MoeA_linker/N_sf"/>
</dbReference>
<organism evidence="8 9">
    <name type="scientific">Stenotrophomonas rhizophila</name>
    <dbReference type="NCBI Taxonomy" id="216778"/>
    <lineage>
        <taxon>Bacteria</taxon>
        <taxon>Pseudomonadati</taxon>
        <taxon>Pseudomonadota</taxon>
        <taxon>Gammaproteobacteria</taxon>
        <taxon>Lysobacterales</taxon>
        <taxon>Lysobacteraceae</taxon>
        <taxon>Stenotrophomonas</taxon>
    </lineage>
</organism>